<reference evidence="2" key="2">
    <citation type="journal article" date="2021" name="PeerJ">
        <title>Extensive microbial diversity within the chicken gut microbiome revealed by metagenomics and culture.</title>
        <authorList>
            <person name="Gilroy R."/>
            <person name="Ravi A."/>
            <person name="Getino M."/>
            <person name="Pursley I."/>
            <person name="Horton D.L."/>
            <person name="Alikhan N.F."/>
            <person name="Baker D."/>
            <person name="Gharbi K."/>
            <person name="Hall N."/>
            <person name="Watson M."/>
            <person name="Adriaenssens E.M."/>
            <person name="Foster-Nyarko E."/>
            <person name="Jarju S."/>
            <person name="Secka A."/>
            <person name="Antonio M."/>
            <person name="Oren A."/>
            <person name="Chaudhuri R.R."/>
            <person name="La Ragione R."/>
            <person name="Hildebrand F."/>
            <person name="Pallen M.J."/>
        </authorList>
    </citation>
    <scope>NUCLEOTIDE SEQUENCE</scope>
    <source>
        <strain evidence="2">CHK195-26880</strain>
    </source>
</reference>
<comment type="caution">
    <text evidence="2">The sequence shown here is derived from an EMBL/GenBank/DDBJ whole genome shotgun (WGS) entry which is preliminary data.</text>
</comment>
<name>A0A9D1GBM1_9FIRM</name>
<dbReference type="Gene3D" id="3.90.950.10">
    <property type="match status" value="1"/>
</dbReference>
<reference evidence="2" key="1">
    <citation type="submission" date="2020-10" db="EMBL/GenBank/DDBJ databases">
        <authorList>
            <person name="Gilroy R."/>
        </authorList>
    </citation>
    <scope>NUCLEOTIDE SEQUENCE</scope>
    <source>
        <strain evidence="2">CHK195-26880</strain>
    </source>
</reference>
<dbReference type="Pfam" id="PF01725">
    <property type="entry name" value="Ham1p_like"/>
    <property type="match status" value="1"/>
</dbReference>
<dbReference type="GO" id="GO:0047429">
    <property type="term" value="F:nucleoside triphosphate diphosphatase activity"/>
    <property type="evidence" value="ECO:0007669"/>
    <property type="project" value="InterPro"/>
</dbReference>
<organism evidence="2 3">
    <name type="scientific">Candidatus Onthousia faecipullorum</name>
    <dbReference type="NCBI Taxonomy" id="2840887"/>
    <lineage>
        <taxon>Bacteria</taxon>
        <taxon>Bacillati</taxon>
        <taxon>Bacillota</taxon>
        <taxon>Bacilli</taxon>
        <taxon>Candidatus Onthousia</taxon>
    </lineage>
</organism>
<dbReference type="SUPFAM" id="SSF52972">
    <property type="entry name" value="ITPase-like"/>
    <property type="match status" value="1"/>
</dbReference>
<protein>
    <submittedName>
        <fullName evidence="2">Uncharacterized protein</fullName>
    </submittedName>
</protein>
<dbReference type="AlphaFoldDB" id="A0A9D1GBM1"/>
<dbReference type="GO" id="GO:0009143">
    <property type="term" value="P:nucleoside triphosphate catabolic process"/>
    <property type="evidence" value="ECO:0007669"/>
    <property type="project" value="InterPro"/>
</dbReference>
<gene>
    <name evidence="2" type="ORF">IAB59_03550</name>
</gene>
<evidence type="ECO:0000256" key="1">
    <source>
        <dbReference type="ARBA" id="ARBA00022801"/>
    </source>
</evidence>
<accession>A0A9D1GBM1</accession>
<evidence type="ECO:0000313" key="3">
    <source>
        <dbReference type="Proteomes" id="UP000886833"/>
    </source>
</evidence>
<dbReference type="Proteomes" id="UP000886833">
    <property type="component" value="Unassembled WGS sequence"/>
</dbReference>
<sequence>MKQIIFATSNESKAKRFNKGLKELGIEVLSLKDINLKLNVEEDGSTAIENALIKARECYKKTGMPCMGMDDTLYMEGVPEDRQPGLFVRRVNGKSLTDEEVLLYYINLVKEYGKDGKINCKWIYGLAVINEKGEESTYTWSKDDFYMVSNRSNKINPGYPLNSISKYKKLDKYFTEVTDEDMKLLEVNEDDVVDFIASHI</sequence>
<dbReference type="InterPro" id="IPR029001">
    <property type="entry name" value="ITPase-like_fam"/>
</dbReference>
<evidence type="ECO:0000313" key="2">
    <source>
        <dbReference type="EMBL" id="HIT37537.1"/>
    </source>
</evidence>
<keyword evidence="1" id="KW-0378">Hydrolase</keyword>
<dbReference type="InterPro" id="IPR002637">
    <property type="entry name" value="RdgB/HAM1"/>
</dbReference>
<proteinExistence type="predicted"/>
<dbReference type="EMBL" id="DVKQ01000046">
    <property type="protein sequence ID" value="HIT37537.1"/>
    <property type="molecule type" value="Genomic_DNA"/>
</dbReference>